<keyword evidence="2" id="KW-0812">Transmembrane</keyword>
<name>A0AAN6HEU7_9PEZI</name>
<evidence type="ECO:0000256" key="1">
    <source>
        <dbReference type="SAM" id="MobiDB-lite"/>
    </source>
</evidence>
<keyword evidence="2" id="KW-0472">Membrane</keyword>
<reference evidence="3" key="1">
    <citation type="submission" date="2023-06" db="EMBL/GenBank/DDBJ databases">
        <title>Black Yeasts Isolated from many extreme environments.</title>
        <authorList>
            <person name="Coleine C."/>
            <person name="Stajich J.E."/>
            <person name="Selbmann L."/>
        </authorList>
    </citation>
    <scope>NUCLEOTIDE SEQUENCE</scope>
    <source>
        <strain evidence="3">CCFEE 5200</strain>
    </source>
</reference>
<feature type="compositionally biased region" description="Basic and acidic residues" evidence="1">
    <location>
        <begin position="35"/>
        <end position="48"/>
    </location>
</feature>
<dbReference type="AlphaFoldDB" id="A0AAN6HEU7"/>
<proteinExistence type="predicted"/>
<comment type="caution">
    <text evidence="3">The sequence shown here is derived from an EMBL/GenBank/DDBJ whole genome shotgun (WGS) entry which is preliminary data.</text>
</comment>
<dbReference type="EMBL" id="JAUJLE010000307">
    <property type="protein sequence ID" value="KAK0961692.1"/>
    <property type="molecule type" value="Genomic_DNA"/>
</dbReference>
<dbReference type="Proteomes" id="UP001175353">
    <property type="component" value="Unassembled WGS sequence"/>
</dbReference>
<evidence type="ECO:0000256" key="2">
    <source>
        <dbReference type="SAM" id="Phobius"/>
    </source>
</evidence>
<accession>A0AAN6HEU7</accession>
<feature type="transmembrane region" description="Helical" evidence="2">
    <location>
        <begin position="60"/>
        <end position="80"/>
    </location>
</feature>
<evidence type="ECO:0000313" key="4">
    <source>
        <dbReference type="Proteomes" id="UP001175353"/>
    </source>
</evidence>
<feature type="compositionally biased region" description="Basic and acidic residues" evidence="1">
    <location>
        <begin position="1"/>
        <end position="19"/>
    </location>
</feature>
<feature type="region of interest" description="Disordered" evidence="1">
    <location>
        <begin position="1"/>
        <end position="49"/>
    </location>
</feature>
<keyword evidence="2" id="KW-1133">Transmembrane helix</keyword>
<keyword evidence="4" id="KW-1185">Reference proteome</keyword>
<gene>
    <name evidence="3" type="ORF">LTR91_019805</name>
</gene>
<organism evidence="3 4">
    <name type="scientific">Friedmanniomyces endolithicus</name>
    <dbReference type="NCBI Taxonomy" id="329885"/>
    <lineage>
        <taxon>Eukaryota</taxon>
        <taxon>Fungi</taxon>
        <taxon>Dikarya</taxon>
        <taxon>Ascomycota</taxon>
        <taxon>Pezizomycotina</taxon>
        <taxon>Dothideomycetes</taxon>
        <taxon>Dothideomycetidae</taxon>
        <taxon>Mycosphaerellales</taxon>
        <taxon>Teratosphaeriaceae</taxon>
        <taxon>Friedmanniomyces</taxon>
    </lineage>
</organism>
<evidence type="ECO:0000313" key="3">
    <source>
        <dbReference type="EMBL" id="KAK0961692.1"/>
    </source>
</evidence>
<sequence>MGDDMKQVQSDHREYHPDSGQHSPPRDAGGLSDGDLEKKVDVSPRLRESDEDGVVTMKTWAVVVVLAASYGISFWPIPFFSTIQGGMATSFGSEAAQGTWAPNLTFEADEKLCIGSPRSTVCAAPLPF</sequence>
<protein>
    <submittedName>
        <fullName evidence="3">Uncharacterized protein</fullName>
    </submittedName>
</protein>